<feature type="domain" description="Uracil-DNA glycosylase-like" evidence="1">
    <location>
        <begin position="9"/>
        <end position="160"/>
    </location>
</feature>
<dbReference type="AlphaFoldDB" id="A0A844XCD3"/>
<dbReference type="Gene3D" id="3.40.470.10">
    <property type="entry name" value="Uracil-DNA glycosylase-like domain"/>
    <property type="match status" value="1"/>
</dbReference>
<evidence type="ECO:0000259" key="1">
    <source>
        <dbReference type="SMART" id="SM00986"/>
    </source>
</evidence>
<dbReference type="RefSeq" id="WP_160485052.1">
    <property type="nucleotide sequence ID" value="NZ_WUBR01000001.1"/>
</dbReference>
<dbReference type="NCBIfam" id="TIGR04274">
    <property type="entry name" value="hypoxanDNAglyco"/>
    <property type="match status" value="1"/>
</dbReference>
<dbReference type="Pfam" id="PF03167">
    <property type="entry name" value="UDG"/>
    <property type="match status" value="1"/>
</dbReference>
<organism evidence="2 3">
    <name type="scientific">Aurantiacibacter rhizosphaerae</name>
    <dbReference type="NCBI Taxonomy" id="2691582"/>
    <lineage>
        <taxon>Bacteria</taxon>
        <taxon>Pseudomonadati</taxon>
        <taxon>Pseudomonadota</taxon>
        <taxon>Alphaproteobacteria</taxon>
        <taxon>Sphingomonadales</taxon>
        <taxon>Erythrobacteraceae</taxon>
        <taxon>Aurantiacibacter</taxon>
    </lineage>
</organism>
<name>A0A844XCD3_9SPHN</name>
<dbReference type="GO" id="GO:0033958">
    <property type="term" value="F:DNA-deoxyinosine glycosylase activity"/>
    <property type="evidence" value="ECO:0007669"/>
    <property type="project" value="UniProtKB-EC"/>
</dbReference>
<sequence>MSQRKTSFAPIVQDDTQLLILGSLPGEKSLSAGQYYAHPQNRFWHLMERVIGAPLVSLPYDERTGALLRHKVGLWDAVKSAERSGSLDASIRKVEATDLCDLVSHLPKLRAVAFNGKKSEAIGRPQLAQSGARCVTLPSSSPAHAAMTFDEKAREWDKLQHFLR</sequence>
<evidence type="ECO:0000313" key="3">
    <source>
        <dbReference type="Proteomes" id="UP000461409"/>
    </source>
</evidence>
<dbReference type="EC" id="3.2.2.15" evidence="2"/>
<dbReference type="SUPFAM" id="SSF52141">
    <property type="entry name" value="Uracil-DNA glycosylase-like"/>
    <property type="match status" value="1"/>
</dbReference>
<dbReference type="SMART" id="SM00987">
    <property type="entry name" value="UreE_C"/>
    <property type="match status" value="1"/>
</dbReference>
<dbReference type="SMART" id="SM00986">
    <property type="entry name" value="UDG"/>
    <property type="match status" value="1"/>
</dbReference>
<accession>A0A844XCD3</accession>
<dbReference type="InterPro" id="IPR036895">
    <property type="entry name" value="Uracil-DNA_glycosylase-like_sf"/>
</dbReference>
<reference evidence="2 3" key="1">
    <citation type="submission" date="2019-12" db="EMBL/GenBank/DDBJ databases">
        <authorList>
            <person name="Lee S.D."/>
        </authorList>
    </citation>
    <scope>NUCLEOTIDE SEQUENCE [LARGE SCALE GENOMIC DNA]</scope>
    <source>
        <strain evidence="2 3">GH3-10</strain>
    </source>
</reference>
<reference evidence="2 3" key="2">
    <citation type="submission" date="2020-02" db="EMBL/GenBank/DDBJ databases">
        <title>Erythrobacter dongmakensis sp. nov., isolated from a tidal mudflat.</title>
        <authorList>
            <person name="Kim I.S."/>
        </authorList>
    </citation>
    <scope>NUCLEOTIDE SEQUENCE [LARGE SCALE GENOMIC DNA]</scope>
    <source>
        <strain evidence="2 3">GH3-10</strain>
    </source>
</reference>
<gene>
    <name evidence="2" type="ORF">GRF63_06190</name>
</gene>
<dbReference type="InterPro" id="IPR005122">
    <property type="entry name" value="Uracil-DNA_glycosylase-like"/>
</dbReference>
<proteinExistence type="predicted"/>
<keyword evidence="2" id="KW-0326">Glycosidase</keyword>
<keyword evidence="3" id="KW-1185">Reference proteome</keyword>
<dbReference type="EMBL" id="WUBR01000001">
    <property type="protein sequence ID" value="MWV27490.1"/>
    <property type="molecule type" value="Genomic_DNA"/>
</dbReference>
<dbReference type="InterPro" id="IPR026353">
    <property type="entry name" value="Hypoxan-DNA_Glyclase"/>
</dbReference>
<dbReference type="Proteomes" id="UP000461409">
    <property type="component" value="Unassembled WGS sequence"/>
</dbReference>
<keyword evidence="2" id="KW-0378">Hydrolase</keyword>
<protein>
    <submittedName>
        <fullName evidence="2">DNA-deoxyinosine glycosylase</fullName>
        <ecNumber evidence="2">3.2.2.15</ecNumber>
    </submittedName>
</protein>
<evidence type="ECO:0000313" key="2">
    <source>
        <dbReference type="EMBL" id="MWV27490.1"/>
    </source>
</evidence>
<comment type="caution">
    <text evidence="2">The sequence shown here is derived from an EMBL/GenBank/DDBJ whole genome shotgun (WGS) entry which is preliminary data.</text>
</comment>
<dbReference type="CDD" id="cd10032">
    <property type="entry name" value="UDG-F6_HDG"/>
    <property type="match status" value="1"/>
</dbReference>